<protein>
    <submittedName>
        <fullName evidence="2">DUF1415 domain containing protein</fullName>
    </submittedName>
</protein>
<keyword evidence="3" id="KW-1185">Reference proteome</keyword>
<dbReference type="Pfam" id="PF07209">
    <property type="entry name" value="DUF1415"/>
    <property type="match status" value="1"/>
</dbReference>
<dbReference type="Proteomes" id="UP000693970">
    <property type="component" value="Unassembled WGS sequence"/>
</dbReference>
<sequence>MSDDVHVNLTREWTERVPIGMGLCPWAGKSLRSNRLRFVICRETEPSQVVAAVLKEAHLLMDEEETRDVDNENDDQHAFFTTLLICPNVPQWNANFDVFDDFVRTIGRNKRPNKEQKECIQYDSVEDNLKETLSRMQQNITLVTFHPQFLRWRGLPDGIDVGSTILAHKNIGGLFQKSQEVFPATLLETTNRVFGRRRIKVQFHPQQQQRQATDLVEPAVRSADTQYVPVEWCVFDVKPNNDTNLPNPDTKSRQQDLPTSSLSLGPPLPDNTMHRSPYPTIHLIRNQDLARLRARDASRVKRKNAQRMAQYNKMDSELW</sequence>
<reference evidence="2" key="1">
    <citation type="journal article" date="2021" name="Sci. Rep.">
        <title>Diploid genomic architecture of Nitzschia inconspicua, an elite biomass production diatom.</title>
        <authorList>
            <person name="Oliver A."/>
            <person name="Podell S."/>
            <person name="Pinowska A."/>
            <person name="Traller J.C."/>
            <person name="Smith S.R."/>
            <person name="McClure R."/>
            <person name="Beliaev A."/>
            <person name="Bohutskyi P."/>
            <person name="Hill E.A."/>
            <person name="Rabines A."/>
            <person name="Zheng H."/>
            <person name="Allen L.Z."/>
            <person name="Kuo A."/>
            <person name="Grigoriev I.V."/>
            <person name="Allen A.E."/>
            <person name="Hazlebeck D."/>
            <person name="Allen E.E."/>
        </authorList>
    </citation>
    <scope>NUCLEOTIDE SEQUENCE</scope>
    <source>
        <strain evidence="2">Hildebrandi</strain>
    </source>
</reference>
<evidence type="ECO:0000313" key="2">
    <source>
        <dbReference type="EMBL" id="KAG7374850.1"/>
    </source>
</evidence>
<feature type="compositionally biased region" description="Low complexity" evidence="1">
    <location>
        <begin position="240"/>
        <end position="249"/>
    </location>
</feature>
<comment type="caution">
    <text evidence="2">The sequence shown here is derived from an EMBL/GenBank/DDBJ whole genome shotgun (WGS) entry which is preliminary data.</text>
</comment>
<feature type="region of interest" description="Disordered" evidence="1">
    <location>
        <begin position="296"/>
        <end position="319"/>
    </location>
</feature>
<proteinExistence type="predicted"/>
<gene>
    <name evidence="2" type="ORF">IV203_013945</name>
</gene>
<dbReference type="InterPro" id="IPR009858">
    <property type="entry name" value="DUF1415"/>
</dbReference>
<feature type="region of interest" description="Disordered" evidence="1">
    <location>
        <begin position="239"/>
        <end position="275"/>
    </location>
</feature>
<evidence type="ECO:0000313" key="3">
    <source>
        <dbReference type="Proteomes" id="UP000693970"/>
    </source>
</evidence>
<evidence type="ECO:0000256" key="1">
    <source>
        <dbReference type="SAM" id="MobiDB-lite"/>
    </source>
</evidence>
<reference evidence="2" key="2">
    <citation type="submission" date="2021-04" db="EMBL/GenBank/DDBJ databases">
        <authorList>
            <person name="Podell S."/>
        </authorList>
    </citation>
    <scope>NUCLEOTIDE SEQUENCE</scope>
    <source>
        <strain evidence="2">Hildebrandi</strain>
    </source>
</reference>
<accession>A0A9K3M7P9</accession>
<organism evidence="2 3">
    <name type="scientific">Nitzschia inconspicua</name>
    <dbReference type="NCBI Taxonomy" id="303405"/>
    <lineage>
        <taxon>Eukaryota</taxon>
        <taxon>Sar</taxon>
        <taxon>Stramenopiles</taxon>
        <taxon>Ochrophyta</taxon>
        <taxon>Bacillariophyta</taxon>
        <taxon>Bacillariophyceae</taxon>
        <taxon>Bacillariophycidae</taxon>
        <taxon>Bacillariales</taxon>
        <taxon>Bacillariaceae</taxon>
        <taxon>Nitzschia</taxon>
    </lineage>
</organism>
<dbReference type="OrthoDB" id="47278at2759"/>
<dbReference type="AlphaFoldDB" id="A0A9K3M7P9"/>
<name>A0A9K3M7P9_9STRA</name>
<dbReference type="EMBL" id="JAGRRH010000001">
    <property type="protein sequence ID" value="KAG7374850.1"/>
    <property type="molecule type" value="Genomic_DNA"/>
</dbReference>